<protein>
    <submittedName>
        <fullName evidence="3">Siderophore staphylobactin biosynthesis protein SbnC</fullName>
    </submittedName>
</protein>
<feature type="domain" description="Aerobactin siderophore biosynthesis IucA/IucC N-terminal" evidence="2">
    <location>
        <begin position="2"/>
        <end position="76"/>
    </location>
</feature>
<name>A0A2X2KEJ9_STAAU</name>
<comment type="pathway">
    <text evidence="1">Siderophore biosynthesis.</text>
</comment>
<evidence type="ECO:0000256" key="1">
    <source>
        <dbReference type="ARBA" id="ARBA00004924"/>
    </source>
</evidence>
<dbReference type="PANTHER" id="PTHR34384:SF6">
    <property type="entry name" value="STAPHYLOFERRIN B SYNTHASE"/>
    <property type="match status" value="1"/>
</dbReference>
<dbReference type="AlphaFoldDB" id="A0A2X2KEJ9"/>
<dbReference type="PANTHER" id="PTHR34384">
    <property type="entry name" value="L-2,3-DIAMINOPROPANOATE--CITRATE LIGASE"/>
    <property type="match status" value="1"/>
</dbReference>
<dbReference type="InterPro" id="IPR007310">
    <property type="entry name" value="Aerobactin_biosyn_IucA/IucC_N"/>
</dbReference>
<evidence type="ECO:0000313" key="3">
    <source>
        <dbReference type="EMBL" id="SPZ98735.1"/>
    </source>
</evidence>
<evidence type="ECO:0000259" key="2">
    <source>
        <dbReference type="Pfam" id="PF04183"/>
    </source>
</evidence>
<dbReference type="Pfam" id="PF04183">
    <property type="entry name" value="IucA_IucC"/>
    <property type="match status" value="1"/>
</dbReference>
<accession>A0A2X2KEJ9</accession>
<dbReference type="Proteomes" id="UP000249913">
    <property type="component" value="Unassembled WGS sequence"/>
</dbReference>
<sequence>MYQAELNQSFPLMVAAVKKTQMIHGDTANIDELESLTAPIKEQATDMLHDQGLSIDDYVLFPVHPWQYQHILPNVFGERD</sequence>
<gene>
    <name evidence="3" type="primary">sbnC_3</name>
    <name evidence="3" type="ORF">NCTC7878_02138</name>
</gene>
<organism evidence="3 4">
    <name type="scientific">Staphylococcus aureus</name>
    <dbReference type="NCBI Taxonomy" id="1280"/>
    <lineage>
        <taxon>Bacteria</taxon>
        <taxon>Bacillati</taxon>
        <taxon>Bacillota</taxon>
        <taxon>Bacilli</taxon>
        <taxon>Bacillales</taxon>
        <taxon>Staphylococcaceae</taxon>
        <taxon>Staphylococcus</taxon>
    </lineage>
</organism>
<evidence type="ECO:0000313" key="4">
    <source>
        <dbReference type="Proteomes" id="UP000249913"/>
    </source>
</evidence>
<reference evidence="3 4" key="1">
    <citation type="submission" date="2018-06" db="EMBL/GenBank/DDBJ databases">
        <authorList>
            <consortium name="Pathogen Informatics"/>
            <person name="Doyle S."/>
        </authorList>
    </citation>
    <scope>NUCLEOTIDE SEQUENCE [LARGE SCALE GENOMIC DNA]</scope>
    <source>
        <strain evidence="3 4">NCTC7878</strain>
    </source>
</reference>
<proteinExistence type="predicted"/>
<dbReference type="GO" id="GO:0019290">
    <property type="term" value="P:siderophore biosynthetic process"/>
    <property type="evidence" value="ECO:0007669"/>
    <property type="project" value="InterPro"/>
</dbReference>
<dbReference type="EMBL" id="UAUX01000009">
    <property type="protein sequence ID" value="SPZ98735.1"/>
    <property type="molecule type" value="Genomic_DNA"/>
</dbReference>
<dbReference type="InterPro" id="IPR037455">
    <property type="entry name" value="LucA/IucC-like"/>
</dbReference>